<keyword evidence="2" id="KW-0805">Transcription regulation</keyword>
<evidence type="ECO:0000259" key="5">
    <source>
        <dbReference type="Pfam" id="PF20772"/>
    </source>
</evidence>
<dbReference type="InterPro" id="IPR017856">
    <property type="entry name" value="Integrase-like_N"/>
</dbReference>
<proteinExistence type="inferred from homology"/>
<dbReference type="InterPro" id="IPR002876">
    <property type="entry name" value="Transcrip_reg_TACO1-like"/>
</dbReference>
<keyword evidence="3" id="KW-0804">Transcription</keyword>
<dbReference type="Pfam" id="PF20772">
    <property type="entry name" value="TACO1_YebC_N"/>
    <property type="match status" value="1"/>
</dbReference>
<evidence type="ECO:0000256" key="3">
    <source>
        <dbReference type="ARBA" id="ARBA00023163"/>
    </source>
</evidence>
<dbReference type="AlphaFoldDB" id="A0A1F6CZ43"/>
<reference evidence="6 7" key="1">
    <citation type="journal article" date="2016" name="Nat. Commun.">
        <title>Thousands of microbial genomes shed light on interconnected biogeochemical processes in an aquifer system.</title>
        <authorList>
            <person name="Anantharaman K."/>
            <person name="Brown C.T."/>
            <person name="Hug L.A."/>
            <person name="Sharon I."/>
            <person name="Castelle C.J."/>
            <person name="Probst A.J."/>
            <person name="Thomas B.C."/>
            <person name="Singh A."/>
            <person name="Wilkins M.J."/>
            <person name="Karaoz U."/>
            <person name="Brodie E.L."/>
            <person name="Williams K.H."/>
            <person name="Hubbard S.S."/>
            <person name="Banfield J.F."/>
        </authorList>
    </citation>
    <scope>NUCLEOTIDE SEQUENCE [LARGE SCALE GENOMIC DNA]</scope>
</reference>
<dbReference type="InterPro" id="IPR048300">
    <property type="entry name" value="TACO1_YebC-like_2nd/3rd_dom"/>
</dbReference>
<evidence type="ECO:0000313" key="7">
    <source>
        <dbReference type="Proteomes" id="UP000177659"/>
    </source>
</evidence>
<dbReference type="PANTHER" id="PTHR12532:SF0">
    <property type="entry name" value="TRANSLATIONAL ACTIVATOR OF CYTOCHROME C OXIDASE 1"/>
    <property type="match status" value="1"/>
</dbReference>
<dbReference type="Gene3D" id="1.10.10.200">
    <property type="match status" value="1"/>
</dbReference>
<protein>
    <recommendedName>
        <fullName evidence="8">Transcriptional regulator</fullName>
    </recommendedName>
</protein>
<dbReference type="Proteomes" id="UP000177659">
    <property type="component" value="Unassembled WGS sequence"/>
</dbReference>
<dbReference type="GO" id="GO:0005737">
    <property type="term" value="C:cytoplasm"/>
    <property type="evidence" value="ECO:0007669"/>
    <property type="project" value="UniProtKB-ARBA"/>
</dbReference>
<evidence type="ECO:0008006" key="8">
    <source>
        <dbReference type="Google" id="ProtNLM"/>
    </source>
</evidence>
<evidence type="ECO:0000313" key="6">
    <source>
        <dbReference type="EMBL" id="OGG54438.1"/>
    </source>
</evidence>
<dbReference type="PANTHER" id="PTHR12532">
    <property type="entry name" value="TRANSLATIONAL ACTIVATOR OF CYTOCHROME C OXIDASE 1"/>
    <property type="match status" value="1"/>
</dbReference>
<feature type="domain" description="TACO1/YebC-like N-terminal" evidence="5">
    <location>
        <begin position="5"/>
        <end position="73"/>
    </location>
</feature>
<comment type="similarity">
    <text evidence="1">Belongs to the TACO1 family.</text>
</comment>
<evidence type="ECO:0000256" key="2">
    <source>
        <dbReference type="ARBA" id="ARBA00023015"/>
    </source>
</evidence>
<gene>
    <name evidence="6" type="ORF">A3D62_01930</name>
</gene>
<dbReference type="InterPro" id="IPR049083">
    <property type="entry name" value="TACO1_YebC_N"/>
</dbReference>
<dbReference type="Gene3D" id="3.30.70.980">
    <property type="match status" value="1"/>
</dbReference>
<name>A0A1F6CZ43_9BACT</name>
<dbReference type="InterPro" id="IPR026564">
    <property type="entry name" value="Transcrip_reg_TACO1-like_dom3"/>
</dbReference>
<comment type="caution">
    <text evidence="6">The sequence shown here is derived from an EMBL/GenBank/DDBJ whole genome shotgun (WGS) entry which is preliminary data.</text>
</comment>
<evidence type="ECO:0000259" key="4">
    <source>
        <dbReference type="Pfam" id="PF01709"/>
    </source>
</evidence>
<evidence type="ECO:0000256" key="1">
    <source>
        <dbReference type="ARBA" id="ARBA00008724"/>
    </source>
</evidence>
<dbReference type="InterPro" id="IPR029072">
    <property type="entry name" value="YebC-like"/>
</dbReference>
<feature type="domain" description="TACO1/YebC-like second and third" evidence="4">
    <location>
        <begin position="79"/>
        <end position="134"/>
    </location>
</feature>
<organism evidence="6 7">
    <name type="scientific">Candidatus Kaiserbacteria bacterium RIFCSPHIGHO2_02_FULL_49_11</name>
    <dbReference type="NCBI Taxonomy" id="1798489"/>
    <lineage>
        <taxon>Bacteria</taxon>
        <taxon>Candidatus Kaiseribacteriota</taxon>
    </lineage>
</organism>
<accession>A0A1F6CZ43</accession>
<dbReference type="SUPFAM" id="SSF75625">
    <property type="entry name" value="YebC-like"/>
    <property type="match status" value="1"/>
</dbReference>
<dbReference type="EMBL" id="MFLC01000038">
    <property type="protein sequence ID" value="OGG54438.1"/>
    <property type="molecule type" value="Genomic_DNA"/>
</dbReference>
<dbReference type="Pfam" id="PF01709">
    <property type="entry name" value="Transcrip_reg"/>
    <property type="match status" value="1"/>
</dbReference>
<sequence length="175" mass="19259">MSGHNKWSKIKNKKAASDAQKSKIFGKLGKLLATESKLAKGDVNTPRMRTVIEKAKQANMPQDNINRAVQKGKTDTASLEEVLYEAYGPGGVAIIIEGLTDSRNRTAQEIKHLLSKHDTALAAPGAAVWAFEKTADGFEPKNTVPLLDFEREKLSNLVEAILDHDDVQEVYTNEE</sequence>